<dbReference type="AlphaFoldDB" id="A0A1J4SEA7"/>
<protein>
    <recommendedName>
        <fullName evidence="1">TnsA endonuclease N-terminal domain-containing protein</fullName>
    </recommendedName>
</protein>
<evidence type="ECO:0000259" key="1">
    <source>
        <dbReference type="Pfam" id="PF08722"/>
    </source>
</evidence>
<dbReference type="EMBL" id="MNUO01000069">
    <property type="protein sequence ID" value="OIN96988.1"/>
    <property type="molecule type" value="Genomic_DNA"/>
</dbReference>
<dbReference type="Proteomes" id="UP000182278">
    <property type="component" value="Unassembled WGS sequence"/>
</dbReference>
<evidence type="ECO:0000313" key="3">
    <source>
        <dbReference type="Proteomes" id="UP000182278"/>
    </source>
</evidence>
<dbReference type="STRING" id="1817893.AUJ66_04645"/>
<evidence type="ECO:0000313" key="2">
    <source>
        <dbReference type="EMBL" id="OIN96988.1"/>
    </source>
</evidence>
<accession>A0A1J4SEA7</accession>
<organism evidence="2 3">
    <name type="scientific">Candidatus Desantisbacteria bacterium CG1_02_38_46</name>
    <dbReference type="NCBI Taxonomy" id="1817893"/>
    <lineage>
        <taxon>Bacteria</taxon>
        <taxon>Candidatus Desantisiibacteriota</taxon>
    </lineage>
</organism>
<feature type="domain" description="TnsA endonuclease N-terminal" evidence="1">
    <location>
        <begin position="36"/>
        <end position="112"/>
    </location>
</feature>
<dbReference type="Pfam" id="PF08722">
    <property type="entry name" value="Tn7_TnsA-like_N"/>
    <property type="match status" value="1"/>
</dbReference>
<dbReference type="InterPro" id="IPR014833">
    <property type="entry name" value="TnsA_N"/>
</dbReference>
<gene>
    <name evidence="2" type="ORF">AUJ66_04645</name>
</gene>
<name>A0A1J4SEA7_9BACT</name>
<sequence length="122" mass="14683">MITIRGKLTNLKKSPYGEEKYDSTLEREYMVELERDHAVAKWTKKHNIRIPYKFLGFARYYIPDFLVEYRDGAKEIHETKGLPLLLWLSTKLKRETAIDFCCRNGWKYKLITKGREAFYKRI</sequence>
<comment type="caution">
    <text evidence="2">The sequence shown here is derived from an EMBL/GenBank/DDBJ whole genome shotgun (WGS) entry which is preliminary data.</text>
</comment>
<proteinExistence type="predicted"/>
<reference evidence="2 3" key="1">
    <citation type="journal article" date="2016" name="Environ. Microbiol.">
        <title>Genomic resolution of a cold subsurface aquifer community provides metabolic insights for novel microbes adapted to high CO concentrations.</title>
        <authorList>
            <person name="Probst A.J."/>
            <person name="Castelle C.J."/>
            <person name="Singh A."/>
            <person name="Brown C.T."/>
            <person name="Anantharaman K."/>
            <person name="Sharon I."/>
            <person name="Hug L.A."/>
            <person name="Burstein D."/>
            <person name="Emerson J.B."/>
            <person name="Thomas B.C."/>
            <person name="Banfield J.F."/>
        </authorList>
    </citation>
    <scope>NUCLEOTIDE SEQUENCE [LARGE SCALE GENOMIC DNA]</scope>
    <source>
        <strain evidence="2">CG1_02_38_46</strain>
    </source>
</reference>